<dbReference type="EMBL" id="BSYO01000002">
    <property type="protein sequence ID" value="GMH00890.1"/>
    <property type="molecule type" value="Genomic_DNA"/>
</dbReference>
<evidence type="ECO:0000313" key="10">
    <source>
        <dbReference type="EMBL" id="GMH00890.1"/>
    </source>
</evidence>
<dbReference type="PROSITE" id="PS50090">
    <property type="entry name" value="MYB_LIKE"/>
    <property type="match status" value="2"/>
</dbReference>
<keyword evidence="3" id="KW-0805">Transcription regulation</keyword>
<protein>
    <submittedName>
        <fullName evidence="10">Uncharacterized protein</fullName>
    </submittedName>
</protein>
<dbReference type="PROSITE" id="PS51294">
    <property type="entry name" value="HTH_MYB"/>
    <property type="match status" value="2"/>
</dbReference>
<evidence type="ECO:0000256" key="5">
    <source>
        <dbReference type="ARBA" id="ARBA00023163"/>
    </source>
</evidence>
<name>A0AAD3RYK3_NEPGR</name>
<feature type="domain" description="Myb-like" evidence="8">
    <location>
        <begin position="18"/>
        <end position="64"/>
    </location>
</feature>
<dbReference type="InterPro" id="IPR017930">
    <property type="entry name" value="Myb_dom"/>
</dbReference>
<keyword evidence="2" id="KW-0677">Repeat</keyword>
<evidence type="ECO:0000313" key="11">
    <source>
        <dbReference type="Proteomes" id="UP001279734"/>
    </source>
</evidence>
<evidence type="ECO:0000256" key="6">
    <source>
        <dbReference type="ARBA" id="ARBA00023242"/>
    </source>
</evidence>
<feature type="domain" description="Myb-like" evidence="8">
    <location>
        <begin position="65"/>
        <end position="115"/>
    </location>
</feature>
<dbReference type="PANTHER" id="PTHR45614:SF221">
    <property type="entry name" value="MYB DOMAIN PROTEIN 110"/>
    <property type="match status" value="1"/>
</dbReference>
<dbReference type="InterPro" id="IPR001005">
    <property type="entry name" value="SANT/Myb"/>
</dbReference>
<sequence>MADSGAASSDREVRSCSRGHWRPAEDEKLRRLVQQCGPQNWNSIAEKLQGRSGKSCRLRWFNQLNPRINRKPFTEEEEERLLLAHRIHGNKWALISRLFPGRTDNAVKNHWHVIMARKQRQQSKSCTKKAQKTHQPHEQFSCLASNSKSQENYFPKTSTSPSMTPSWSTFMELNNSSLSDRSIISSSLATDQRFFRRYLSSSTSGSVHENYRSLGSIRVPSYRIIVPSQLGFRSEEEEGGMMTITRHAGASSIQQEQEEESFKRKEIPFIDFLGLGSLLH</sequence>
<dbReference type="Gene3D" id="1.10.10.60">
    <property type="entry name" value="Homeodomain-like"/>
    <property type="match status" value="2"/>
</dbReference>
<dbReference type="InterPro" id="IPR050560">
    <property type="entry name" value="MYB_TF"/>
</dbReference>
<dbReference type="GO" id="GO:0000978">
    <property type="term" value="F:RNA polymerase II cis-regulatory region sequence-specific DNA binding"/>
    <property type="evidence" value="ECO:0007669"/>
    <property type="project" value="TreeGrafter"/>
</dbReference>
<dbReference type="FunFam" id="1.10.10.60:FF:000060">
    <property type="entry name" value="MYB transcription factor"/>
    <property type="match status" value="1"/>
</dbReference>
<feature type="domain" description="HTH myb-type" evidence="9">
    <location>
        <begin position="15"/>
        <end position="64"/>
    </location>
</feature>
<feature type="domain" description="HTH myb-type" evidence="9">
    <location>
        <begin position="65"/>
        <end position="119"/>
    </location>
</feature>
<evidence type="ECO:0000259" key="8">
    <source>
        <dbReference type="PROSITE" id="PS50090"/>
    </source>
</evidence>
<dbReference type="GO" id="GO:0000981">
    <property type="term" value="F:DNA-binding transcription factor activity, RNA polymerase II-specific"/>
    <property type="evidence" value="ECO:0007669"/>
    <property type="project" value="TreeGrafter"/>
</dbReference>
<organism evidence="10 11">
    <name type="scientific">Nepenthes gracilis</name>
    <name type="common">Slender pitcher plant</name>
    <dbReference type="NCBI Taxonomy" id="150966"/>
    <lineage>
        <taxon>Eukaryota</taxon>
        <taxon>Viridiplantae</taxon>
        <taxon>Streptophyta</taxon>
        <taxon>Embryophyta</taxon>
        <taxon>Tracheophyta</taxon>
        <taxon>Spermatophyta</taxon>
        <taxon>Magnoliopsida</taxon>
        <taxon>eudicotyledons</taxon>
        <taxon>Gunneridae</taxon>
        <taxon>Pentapetalae</taxon>
        <taxon>Caryophyllales</taxon>
        <taxon>Nepenthaceae</taxon>
        <taxon>Nepenthes</taxon>
    </lineage>
</organism>
<keyword evidence="11" id="KW-1185">Reference proteome</keyword>
<dbReference type="SUPFAM" id="SSF46689">
    <property type="entry name" value="Homeodomain-like"/>
    <property type="match status" value="1"/>
</dbReference>
<dbReference type="FunFam" id="1.10.10.60:FF:000356">
    <property type="entry name" value="MYB transcription factor"/>
    <property type="match status" value="1"/>
</dbReference>
<dbReference type="PANTHER" id="PTHR45614">
    <property type="entry name" value="MYB PROTEIN-RELATED"/>
    <property type="match status" value="1"/>
</dbReference>
<evidence type="ECO:0000259" key="9">
    <source>
        <dbReference type="PROSITE" id="PS51294"/>
    </source>
</evidence>
<dbReference type="AlphaFoldDB" id="A0AAD3RYK3"/>
<comment type="caution">
    <text evidence="10">The sequence shown here is derived from an EMBL/GenBank/DDBJ whole genome shotgun (WGS) entry which is preliminary data.</text>
</comment>
<keyword evidence="5" id="KW-0804">Transcription</keyword>
<accession>A0AAD3RYK3</accession>
<evidence type="ECO:0000256" key="4">
    <source>
        <dbReference type="ARBA" id="ARBA00023125"/>
    </source>
</evidence>
<dbReference type="Proteomes" id="UP001279734">
    <property type="component" value="Unassembled WGS sequence"/>
</dbReference>
<dbReference type="InterPro" id="IPR009057">
    <property type="entry name" value="Homeodomain-like_sf"/>
</dbReference>
<dbReference type="GO" id="GO:0005634">
    <property type="term" value="C:nucleus"/>
    <property type="evidence" value="ECO:0007669"/>
    <property type="project" value="UniProtKB-SubCell"/>
</dbReference>
<feature type="region of interest" description="Disordered" evidence="7">
    <location>
        <begin position="1"/>
        <end position="20"/>
    </location>
</feature>
<evidence type="ECO:0000256" key="3">
    <source>
        <dbReference type="ARBA" id="ARBA00023015"/>
    </source>
</evidence>
<dbReference type="Pfam" id="PF13921">
    <property type="entry name" value="Myb_DNA-bind_6"/>
    <property type="match status" value="1"/>
</dbReference>
<dbReference type="CDD" id="cd00167">
    <property type="entry name" value="SANT"/>
    <property type="match status" value="2"/>
</dbReference>
<proteinExistence type="predicted"/>
<evidence type="ECO:0000256" key="7">
    <source>
        <dbReference type="SAM" id="MobiDB-lite"/>
    </source>
</evidence>
<comment type="subcellular location">
    <subcellularLocation>
        <location evidence="1">Nucleus</location>
    </subcellularLocation>
</comment>
<evidence type="ECO:0000256" key="1">
    <source>
        <dbReference type="ARBA" id="ARBA00004123"/>
    </source>
</evidence>
<gene>
    <name evidence="10" type="ORF">Nepgr_002729</name>
</gene>
<keyword evidence="4" id="KW-0238">DNA-binding</keyword>
<keyword evidence="6" id="KW-0539">Nucleus</keyword>
<evidence type="ECO:0000256" key="2">
    <source>
        <dbReference type="ARBA" id="ARBA00022737"/>
    </source>
</evidence>
<dbReference type="SMART" id="SM00717">
    <property type="entry name" value="SANT"/>
    <property type="match status" value="2"/>
</dbReference>
<reference evidence="10" key="1">
    <citation type="submission" date="2023-05" db="EMBL/GenBank/DDBJ databases">
        <title>Nepenthes gracilis genome sequencing.</title>
        <authorList>
            <person name="Fukushima K."/>
        </authorList>
    </citation>
    <scope>NUCLEOTIDE SEQUENCE</scope>
    <source>
        <strain evidence="10">SING2019-196</strain>
    </source>
</reference>